<proteinExistence type="inferred from homology"/>
<dbReference type="SUPFAM" id="SSF51905">
    <property type="entry name" value="FAD/NAD(P)-binding domain"/>
    <property type="match status" value="3"/>
</dbReference>
<name>A0ABR1JSJ8_9AGAR</name>
<evidence type="ECO:0000256" key="2">
    <source>
        <dbReference type="ARBA" id="ARBA00010139"/>
    </source>
</evidence>
<evidence type="ECO:0000256" key="3">
    <source>
        <dbReference type="ARBA" id="ARBA00022630"/>
    </source>
</evidence>
<keyword evidence="6" id="KW-0560">Oxidoreductase</keyword>
<protein>
    <recommendedName>
        <fullName evidence="10">FAD/NAD(P)-binding domain-containing protein</fullName>
    </recommendedName>
</protein>
<evidence type="ECO:0000256" key="7">
    <source>
        <dbReference type="ARBA" id="ARBA00023033"/>
    </source>
</evidence>
<evidence type="ECO:0000313" key="8">
    <source>
        <dbReference type="EMBL" id="KAK7464897.1"/>
    </source>
</evidence>
<dbReference type="EMBL" id="JBANRG010000007">
    <property type="protein sequence ID" value="KAK7464897.1"/>
    <property type="molecule type" value="Genomic_DNA"/>
</dbReference>
<dbReference type="PANTHER" id="PTHR43098:SF3">
    <property type="entry name" value="L-ORNITHINE N(5)-MONOOXYGENASE-RELATED"/>
    <property type="match status" value="1"/>
</dbReference>
<dbReference type="PANTHER" id="PTHR43098">
    <property type="entry name" value="L-ORNITHINE N(5)-MONOOXYGENASE-RELATED"/>
    <property type="match status" value="1"/>
</dbReference>
<evidence type="ECO:0000256" key="5">
    <source>
        <dbReference type="ARBA" id="ARBA00022857"/>
    </source>
</evidence>
<comment type="similarity">
    <text evidence="2">Belongs to the FAD-binding monooxygenase family.</text>
</comment>
<evidence type="ECO:0008006" key="10">
    <source>
        <dbReference type="Google" id="ProtNLM"/>
    </source>
</evidence>
<keyword evidence="9" id="KW-1185">Reference proteome</keyword>
<gene>
    <name evidence="8" type="ORF">VKT23_006106</name>
</gene>
<keyword evidence="7" id="KW-0503">Monooxygenase</keyword>
<organism evidence="8 9">
    <name type="scientific">Marasmiellus scandens</name>
    <dbReference type="NCBI Taxonomy" id="2682957"/>
    <lineage>
        <taxon>Eukaryota</taxon>
        <taxon>Fungi</taxon>
        <taxon>Dikarya</taxon>
        <taxon>Basidiomycota</taxon>
        <taxon>Agaricomycotina</taxon>
        <taxon>Agaricomycetes</taxon>
        <taxon>Agaricomycetidae</taxon>
        <taxon>Agaricales</taxon>
        <taxon>Marasmiineae</taxon>
        <taxon>Omphalotaceae</taxon>
        <taxon>Marasmiellus</taxon>
    </lineage>
</organism>
<dbReference type="InterPro" id="IPR050775">
    <property type="entry name" value="FAD-binding_Monooxygenases"/>
</dbReference>
<dbReference type="Proteomes" id="UP001498398">
    <property type="component" value="Unassembled WGS sequence"/>
</dbReference>
<keyword evidence="5" id="KW-0521">NADP</keyword>
<comment type="caution">
    <text evidence="8">The sequence shown here is derived from an EMBL/GenBank/DDBJ whole genome shotgun (WGS) entry which is preliminary data.</text>
</comment>
<evidence type="ECO:0000313" key="9">
    <source>
        <dbReference type="Proteomes" id="UP001498398"/>
    </source>
</evidence>
<dbReference type="Pfam" id="PF00743">
    <property type="entry name" value="FMO-like"/>
    <property type="match status" value="1"/>
</dbReference>
<accession>A0ABR1JSJ8</accession>
<dbReference type="InterPro" id="IPR020946">
    <property type="entry name" value="Flavin_mOase-like"/>
</dbReference>
<comment type="cofactor">
    <cofactor evidence="1">
        <name>FAD</name>
        <dbReference type="ChEBI" id="CHEBI:57692"/>
    </cofactor>
</comment>
<evidence type="ECO:0000256" key="1">
    <source>
        <dbReference type="ARBA" id="ARBA00001974"/>
    </source>
</evidence>
<evidence type="ECO:0000256" key="4">
    <source>
        <dbReference type="ARBA" id="ARBA00022827"/>
    </source>
</evidence>
<keyword evidence="3" id="KW-0285">Flavoprotein</keyword>
<dbReference type="InterPro" id="IPR036188">
    <property type="entry name" value="FAD/NAD-bd_sf"/>
</dbReference>
<reference evidence="8 9" key="1">
    <citation type="submission" date="2024-01" db="EMBL/GenBank/DDBJ databases">
        <title>A draft genome for the cacao thread blight pathogen Marasmiellus scandens.</title>
        <authorList>
            <person name="Baruah I.K."/>
            <person name="Leung J."/>
            <person name="Bukari Y."/>
            <person name="Amoako-Attah I."/>
            <person name="Meinhardt L.W."/>
            <person name="Bailey B.A."/>
            <person name="Cohen S.P."/>
        </authorList>
    </citation>
    <scope>NUCLEOTIDE SEQUENCE [LARGE SCALE GENOMIC DNA]</scope>
    <source>
        <strain evidence="8 9">GH-19</strain>
    </source>
</reference>
<dbReference type="Gene3D" id="3.50.50.60">
    <property type="entry name" value="FAD/NAD(P)-binding domain"/>
    <property type="match status" value="2"/>
</dbReference>
<keyword evidence="4" id="KW-0274">FAD</keyword>
<evidence type="ECO:0000256" key="6">
    <source>
        <dbReference type="ARBA" id="ARBA00023002"/>
    </source>
</evidence>
<sequence>MAPDAPSPSATSQPSLDILIVGCGFGGIYQLYHYRKLGYSVKIFDSASDLGGIWYWNRYPGARVDSEVPNYELSLPELWKDWNWSEKYPGWQELRKYFEYVEGKLGVKKNIRFNTRVVGATWDDGTHEWIVEAKDRSNPTGTLETISVRTRFFVLCTGFASKLYVPNYKGLDTFQGICYHTSQWPQEGLDLRGKRVGVVGTGASGVQVIQELGPEVAHLTVFQRTPNLALPMRQTKIDEKSSMNSKEHRTEMYEQRRNTIGGFYYDKHHRSGPQATPEERQAHLEELWANGGLRFLHQNFNDLRINQELNDEVYAFWRRKVRERIDDPILQEKLAPTIPPHPIGVKRASLEQNYYEIFNQPNVTLVDLEEFPVTEVTPRGIITADGTEHELDCIVLATGFDSLTGGITQIDFKGVDGGTIADKWKDGVHSYLGMATVNFPNLFFVYGPQAPTAFCNGPTCGEIQGDWIIKCIEYMKKNNFTRIEADSKAEEEWREKIFELSERGLWGKARSWYMGSNIPGKAVEPLNWAGGVQAYNQVCQEKAEKGYEGFILSQKSSYVS</sequence>